<name>M9RAL9_9RHOB</name>
<proteinExistence type="predicted"/>
<reference evidence="1 2" key="1">
    <citation type="journal article" date="2013" name="PLoS ONE">
        <title>Poles Apart: Arctic and Antarctic Octadecabacter strains Share High Genome Plasticity and a New Type of Xanthorhodopsin.</title>
        <authorList>
            <person name="Vollmers J."/>
            <person name="Voget S."/>
            <person name="Dietrich S."/>
            <person name="Gollnow K."/>
            <person name="Smits M."/>
            <person name="Meyer K."/>
            <person name="Brinkhoff T."/>
            <person name="Simon M."/>
            <person name="Daniel R."/>
        </authorList>
    </citation>
    <scope>NUCLEOTIDE SEQUENCE [LARGE SCALE GENOMIC DNA]</scope>
    <source>
        <strain evidence="1 2">307</strain>
    </source>
</reference>
<gene>
    <name evidence="1" type="ORF">OAN307_c17310</name>
</gene>
<protein>
    <submittedName>
        <fullName evidence="1">Uncharacterized protein</fullName>
    </submittedName>
</protein>
<organism evidence="1 2">
    <name type="scientific">Octadecabacter antarcticus 307</name>
    <dbReference type="NCBI Taxonomy" id="391626"/>
    <lineage>
        <taxon>Bacteria</taxon>
        <taxon>Pseudomonadati</taxon>
        <taxon>Pseudomonadota</taxon>
        <taxon>Alphaproteobacteria</taxon>
        <taxon>Rhodobacterales</taxon>
        <taxon>Roseobacteraceae</taxon>
        <taxon>Octadecabacter</taxon>
    </lineage>
</organism>
<dbReference type="EMBL" id="CP003740">
    <property type="protein sequence ID" value="AGI67396.1"/>
    <property type="molecule type" value="Genomic_DNA"/>
</dbReference>
<dbReference type="AlphaFoldDB" id="M9RAL9"/>
<sequence>MYESNDDVDIADSRKKYVAIRVIIDKYFSVFEPDRIAEMTDRFMCTKEFGLYENWAYENQLMNLSKLRKQLQLASRYLREIHPAVLSEVSDNLTLLIEVLNGSEDRKKCADEVFDLAPTGEEVAVANKVFEGRLSFSENIDKAIKYTQDELPFGIPVRNRNVDALKVVEAAVELIRTYKCAINVPEKMNGYGPLRPLLIDLLEHYKINANVDAAFNSWVNNIDRKREFFELLPMD</sequence>
<evidence type="ECO:0000313" key="1">
    <source>
        <dbReference type="EMBL" id="AGI67396.1"/>
    </source>
</evidence>
<dbReference type="Proteomes" id="UP000005307">
    <property type="component" value="Chromosome"/>
</dbReference>
<dbReference type="RefSeq" id="WP_015499427.1">
    <property type="nucleotide sequence ID" value="NC_020911.1"/>
</dbReference>
<dbReference type="OrthoDB" id="9826987at2"/>
<evidence type="ECO:0000313" key="2">
    <source>
        <dbReference type="Proteomes" id="UP000005307"/>
    </source>
</evidence>
<dbReference type="STRING" id="391626.OAN307_c17310"/>
<dbReference type="KEGG" id="oat:OAN307_c17310"/>
<keyword evidence="2" id="KW-1185">Reference proteome</keyword>
<accession>M9RAL9</accession>
<dbReference type="HOGENOM" id="CLU_1179260_0_0_5"/>